<reference evidence="1" key="1">
    <citation type="submission" date="2010-04" db="EMBL/GenBank/DDBJ databases">
        <authorList>
            <person name="Reid K.E."/>
            <person name="Liao N."/>
            <person name="Chan S."/>
            <person name="Docking R."/>
            <person name="Taylor G."/>
            <person name="Moore R."/>
            <person name="Mayo M."/>
            <person name="Munro S."/>
            <person name="King J."/>
            <person name="Yanchuk A."/>
            <person name="Holt R."/>
            <person name="Jones S."/>
            <person name="Marra M."/>
            <person name="Ritland C.E."/>
            <person name="Ritland K."/>
            <person name="Bohlmann J."/>
        </authorList>
    </citation>
    <scope>NUCLEOTIDE SEQUENCE</scope>
    <source>
        <tissue evidence="1">Buds collected with no treatment. Collection October 2007</tissue>
    </source>
</reference>
<dbReference type="AlphaFoldDB" id="D5A8M0"/>
<evidence type="ECO:0000313" key="1">
    <source>
        <dbReference type="EMBL" id="ADE75889.1"/>
    </source>
</evidence>
<accession>D5A8M0</accession>
<organism evidence="1">
    <name type="scientific">Picea sitchensis</name>
    <name type="common">Sitka spruce</name>
    <name type="synonym">Pinus sitchensis</name>
    <dbReference type="NCBI Taxonomy" id="3332"/>
    <lineage>
        <taxon>Eukaryota</taxon>
        <taxon>Viridiplantae</taxon>
        <taxon>Streptophyta</taxon>
        <taxon>Embryophyta</taxon>
        <taxon>Tracheophyta</taxon>
        <taxon>Spermatophyta</taxon>
        <taxon>Pinopsida</taxon>
        <taxon>Pinidae</taxon>
        <taxon>Conifers I</taxon>
        <taxon>Pinales</taxon>
        <taxon>Pinaceae</taxon>
        <taxon>Picea</taxon>
    </lineage>
</organism>
<sequence>MEALGRVRMRKEALKNDQILTPAERSEKLYHNNICFPSAPEGTEQSQPMSWIPTNGQLFMVHEDPTLGLSQRDVNCAADASAPVPSGFMYNCKHANMEDTSSQLATFSNPLNRCGLSLHLEYQGSSYHPDCQYTCSDVTEEKESKPELSLQGTTADYDTQSIGMGFDGLHQQWSSSCNHVVGSLFDTCLDSWKQSMSMFGSASASTSHQMNTCEQVEQPLGTQMQAAYECHAGASCISSLM</sequence>
<protein>
    <submittedName>
        <fullName evidence="1">Uncharacterized protein</fullName>
    </submittedName>
</protein>
<name>D5A8M0_PICSI</name>
<dbReference type="EMBL" id="BT122516">
    <property type="protein sequence ID" value="ADE75889.1"/>
    <property type="molecule type" value="mRNA"/>
</dbReference>
<proteinExistence type="evidence at transcript level"/>